<dbReference type="GO" id="GO:0014069">
    <property type="term" value="C:postsynaptic density"/>
    <property type="evidence" value="ECO:0007669"/>
    <property type="project" value="TreeGrafter"/>
</dbReference>
<comment type="caution">
    <text evidence="3">The sequence shown here is derived from an EMBL/GenBank/DDBJ whole genome shotgun (WGS) entry which is preliminary data.</text>
</comment>
<organism evidence="3 4">
    <name type="scientific">Ophiophagus hannah</name>
    <name type="common">King cobra</name>
    <name type="synonym">Naja hannah</name>
    <dbReference type="NCBI Taxonomy" id="8665"/>
    <lineage>
        <taxon>Eukaryota</taxon>
        <taxon>Metazoa</taxon>
        <taxon>Chordata</taxon>
        <taxon>Craniata</taxon>
        <taxon>Vertebrata</taxon>
        <taxon>Euteleostomi</taxon>
        <taxon>Lepidosauria</taxon>
        <taxon>Squamata</taxon>
        <taxon>Bifurcata</taxon>
        <taxon>Unidentata</taxon>
        <taxon>Episquamata</taxon>
        <taxon>Toxicofera</taxon>
        <taxon>Serpentes</taxon>
        <taxon>Colubroidea</taxon>
        <taxon>Elapidae</taxon>
        <taxon>Elapinae</taxon>
        <taxon>Ophiophagus</taxon>
    </lineage>
</organism>
<dbReference type="EMBL" id="AZIM01002697">
    <property type="protein sequence ID" value="ETE63537.1"/>
    <property type="molecule type" value="Genomic_DNA"/>
</dbReference>
<evidence type="ECO:0000259" key="2">
    <source>
        <dbReference type="Pfam" id="PF07653"/>
    </source>
</evidence>
<evidence type="ECO:0000313" key="3">
    <source>
        <dbReference type="EMBL" id="ETE63537.1"/>
    </source>
</evidence>
<feature type="domain" description="SH3" evidence="2">
    <location>
        <begin position="489"/>
        <end position="512"/>
    </location>
</feature>
<dbReference type="Proteomes" id="UP000018936">
    <property type="component" value="Unassembled WGS sequence"/>
</dbReference>
<keyword evidence="1" id="KW-0728">SH3 domain</keyword>
<dbReference type="SUPFAM" id="SSF50044">
    <property type="entry name" value="SH3-domain"/>
    <property type="match status" value="1"/>
</dbReference>
<dbReference type="InterPro" id="IPR051569">
    <property type="entry name" value="SHANK"/>
</dbReference>
<evidence type="ECO:0000256" key="1">
    <source>
        <dbReference type="ARBA" id="ARBA00022443"/>
    </source>
</evidence>
<feature type="non-terminal residue" evidence="3">
    <location>
        <position position="1"/>
    </location>
</feature>
<dbReference type="InterPro" id="IPR001452">
    <property type="entry name" value="SH3_domain"/>
</dbReference>
<reference evidence="3 4" key="1">
    <citation type="journal article" date="2013" name="Proc. Natl. Acad. Sci. U.S.A.">
        <title>The king cobra genome reveals dynamic gene evolution and adaptation in the snake venom system.</title>
        <authorList>
            <person name="Vonk F.J."/>
            <person name="Casewell N.R."/>
            <person name="Henkel C.V."/>
            <person name="Heimberg A.M."/>
            <person name="Jansen H.J."/>
            <person name="McCleary R.J."/>
            <person name="Kerkkamp H.M."/>
            <person name="Vos R.A."/>
            <person name="Guerreiro I."/>
            <person name="Calvete J.J."/>
            <person name="Wuster W."/>
            <person name="Woods A.E."/>
            <person name="Logan J.M."/>
            <person name="Harrison R.A."/>
            <person name="Castoe T.A."/>
            <person name="de Koning A.P."/>
            <person name="Pollock D.D."/>
            <person name="Yandell M."/>
            <person name="Calderon D."/>
            <person name="Renjifo C."/>
            <person name="Currier R.B."/>
            <person name="Salgado D."/>
            <person name="Pla D."/>
            <person name="Sanz L."/>
            <person name="Hyder A.S."/>
            <person name="Ribeiro J.M."/>
            <person name="Arntzen J.W."/>
            <person name="van den Thillart G.E."/>
            <person name="Boetzer M."/>
            <person name="Pirovano W."/>
            <person name="Dirks R.P."/>
            <person name="Spaink H.P."/>
            <person name="Duboule D."/>
            <person name="McGlinn E."/>
            <person name="Kini R.M."/>
            <person name="Richardson M.K."/>
        </authorList>
    </citation>
    <scope>NUCLEOTIDE SEQUENCE</scope>
    <source>
        <tissue evidence="3">Blood</tissue>
    </source>
</reference>
<protein>
    <submittedName>
        <fullName evidence="3">SH3 and multiple ankyrin repeat domains protein 3</fullName>
    </submittedName>
</protein>
<gene>
    <name evidence="3" type="primary">Shank3</name>
    <name evidence="3" type="ORF">L345_10701</name>
</gene>
<dbReference type="GO" id="GO:0045211">
    <property type="term" value="C:postsynaptic membrane"/>
    <property type="evidence" value="ECO:0007669"/>
    <property type="project" value="TreeGrafter"/>
</dbReference>
<dbReference type="InterPro" id="IPR036028">
    <property type="entry name" value="SH3-like_dom_sf"/>
</dbReference>
<proteinExistence type="predicted"/>
<dbReference type="GO" id="GO:0035255">
    <property type="term" value="F:ionotropic glutamate receptor binding"/>
    <property type="evidence" value="ECO:0007669"/>
    <property type="project" value="TreeGrafter"/>
</dbReference>
<dbReference type="Gene3D" id="2.30.30.40">
    <property type="entry name" value="SH3 Domains"/>
    <property type="match status" value="1"/>
</dbReference>
<sequence length="532" mass="58134">MLSPEGWALGRKERPSLRNRIAELEAFQSSPLLNGTYSSSDKWLSNLSLKTCSIGAPTTSEGKLITPFPLLCCTLKYWKMLSYAHNSCNPSLCVFASSSLIVLLLFLESQHLFCIVATKTGCMLHVLCMPAGGFWEPLKRAALFYETLSPQRCLGTDEISIGISMQRDIWALEYGMASRVEASKILSRAAAVQNPRILCALSTPGPDGALILKCWGQWWDSTICVCAHLTHAHAAFQTPAEALQGQSAERIKNRKAQERVGGRANPALFFLLSADPLSFFLLPAEPVAFHHWLREWEPTTPDQALLGRGGIQPVLLPVWYLRYCAGAQCLKNTSFPAFSTSAVPRKAAEPGWAADSPAGREAGAAVGQRAPFRGQCPDSDSHTPGLMCKQETDSPCLLAVCLLGATWNWLEEASCNLARVRGLDDIKVLAGGGSLQNYQQKRMHGKREVRGPWGGLRWAPGMVGSCQRGRGSPFRPSVFMLNIMLSIGEGGFWEGTVKGRTGWFPAECVEEVQMRQFDARLGKTLSVGRGGD</sequence>
<dbReference type="GO" id="GO:0030160">
    <property type="term" value="F:synaptic receptor adaptor activity"/>
    <property type="evidence" value="ECO:0007669"/>
    <property type="project" value="TreeGrafter"/>
</dbReference>
<accession>V8NPT0</accession>
<keyword evidence="4" id="KW-1185">Reference proteome</keyword>
<dbReference type="PANTHER" id="PTHR24135">
    <property type="entry name" value="SH3 AND MULTIPLE ANKYRIN REPEAT DOMAINS PROTEIN"/>
    <property type="match status" value="1"/>
</dbReference>
<dbReference type="AlphaFoldDB" id="V8NPT0"/>
<evidence type="ECO:0000313" key="4">
    <source>
        <dbReference type="Proteomes" id="UP000018936"/>
    </source>
</evidence>
<dbReference type="OrthoDB" id="5340910at2759"/>
<dbReference type="Pfam" id="PF07653">
    <property type="entry name" value="SH3_2"/>
    <property type="match status" value="1"/>
</dbReference>
<dbReference type="PANTHER" id="PTHR24135:SF4">
    <property type="entry name" value="SH3 AND MULTIPLE ANKYRIN REPEAT DOMAINS PROTEIN 3"/>
    <property type="match status" value="1"/>
</dbReference>
<dbReference type="GO" id="GO:0043197">
    <property type="term" value="C:dendritic spine"/>
    <property type="evidence" value="ECO:0007669"/>
    <property type="project" value="TreeGrafter"/>
</dbReference>
<name>V8NPT0_OPHHA</name>